<accession>M7XD07</accession>
<name>M7XD07_9BACT</name>
<evidence type="ECO:0000259" key="1">
    <source>
        <dbReference type="Pfam" id="PF05168"/>
    </source>
</evidence>
<organism evidence="2 3">
    <name type="scientific">Mariniradius saccharolyticus AK6</name>
    <dbReference type="NCBI Taxonomy" id="1239962"/>
    <lineage>
        <taxon>Bacteria</taxon>
        <taxon>Pseudomonadati</taxon>
        <taxon>Bacteroidota</taxon>
        <taxon>Cytophagia</taxon>
        <taxon>Cytophagales</taxon>
        <taxon>Cyclobacteriaceae</taxon>
        <taxon>Mariniradius</taxon>
    </lineage>
</organism>
<dbReference type="Proteomes" id="UP000010953">
    <property type="component" value="Unassembled WGS sequence"/>
</dbReference>
<feature type="domain" description="HEPN" evidence="1">
    <location>
        <begin position="33"/>
        <end position="107"/>
    </location>
</feature>
<dbReference type="EMBL" id="AMZY02000001">
    <property type="protein sequence ID" value="EMS35310.1"/>
    <property type="molecule type" value="Genomic_DNA"/>
</dbReference>
<sequence>MRALLDTFNPRIETVNPIKKLTYTAMNTTKYETAFSEADEMLDQAKEELCRPQEDVVHYNVCKHAYKAIEKYMAGYLMHRGVEIHHNSHIKELLSQCRKIDNKFNDLNYDPVISAEDPEKLMMNLHTAQTFLRLAEKTRDYVRN</sequence>
<comment type="caution">
    <text evidence="2">The sequence shown here is derived from an EMBL/GenBank/DDBJ whole genome shotgun (WGS) entry which is preliminary data.</text>
</comment>
<keyword evidence="3" id="KW-1185">Reference proteome</keyword>
<dbReference type="STRING" id="1239962.C943_00083"/>
<dbReference type="eggNOG" id="ENOG50337HG">
    <property type="taxonomic scope" value="Bacteria"/>
</dbReference>
<evidence type="ECO:0000313" key="3">
    <source>
        <dbReference type="Proteomes" id="UP000010953"/>
    </source>
</evidence>
<protein>
    <recommendedName>
        <fullName evidence="1">HEPN domain-containing protein</fullName>
    </recommendedName>
</protein>
<reference evidence="2" key="1">
    <citation type="submission" date="2013-01" db="EMBL/GenBank/DDBJ databases">
        <title>Genome assembly of Mariniradius saccharolyticus AK6.</title>
        <authorList>
            <person name="Vaidya B."/>
            <person name="Khatri I."/>
            <person name="Tanuku N.R.S."/>
            <person name="Subramanian S."/>
            <person name="Pinnaka A."/>
        </authorList>
    </citation>
    <scope>NUCLEOTIDE SEQUENCE [LARGE SCALE GENOMIC DNA]</scope>
    <source>
        <strain evidence="2">AK6</strain>
    </source>
</reference>
<proteinExistence type="predicted"/>
<dbReference type="InterPro" id="IPR007842">
    <property type="entry name" value="HEPN_dom"/>
</dbReference>
<gene>
    <name evidence="2" type="ORF">C943_00083</name>
</gene>
<evidence type="ECO:0000313" key="2">
    <source>
        <dbReference type="EMBL" id="EMS35310.1"/>
    </source>
</evidence>
<dbReference type="InParanoid" id="M7XD07"/>
<dbReference type="Pfam" id="PF05168">
    <property type="entry name" value="HEPN"/>
    <property type="match status" value="1"/>
</dbReference>
<dbReference type="Gene3D" id="1.20.120.330">
    <property type="entry name" value="Nucleotidyltransferases domain 2"/>
    <property type="match status" value="1"/>
</dbReference>
<dbReference type="AlphaFoldDB" id="M7XD07"/>